<keyword evidence="4 8" id="KW-0812">Transmembrane</keyword>
<evidence type="ECO:0000256" key="2">
    <source>
        <dbReference type="ARBA" id="ARBA00022676"/>
    </source>
</evidence>
<sequence length="664" mass="71966">MYRMPLAMAALTDPIHPDALHQSLEIAHLWVYGAGHRPFEFSVPEPAGHSAWDFFVGPTDQQEDALRSQYAMRSPLLPILFSAVFRVVLVVRSDANYHSVALPTAMALYALWTSTLAAAAYLLVRRVLHLLAAERTLALLVGAIVASHDVLATLGGNPLLNSFLSPLTIASLAILSMRGGGWAQRLLAGASMGVVVYARCDQLLLCTAFALTHPRVLAAVFHPATLAGVCTSIACMAAIDRTVFGWPFAAPLRWFIFNVYLHQSTKFGTESPTFYLEILLADRGVQTSLAVAVIGGTTAAASPLWRRTPASTSSCAAHMVAATRLGACACLTVAAYSALGHKELRFAHDALVLLLCALAICAAPLVAPLSPLIPRKLGLLEAGVVVALVLSMKGLAGSFASTASPAWWFAHFPWRTPERWVLHSEVNRGLAAVGVLGDATGVVLMMPDYVGQLPLSCAWSCLHSAVPIGVLAYHGKEHGLRMQLWPPSINTNVCITATLDMKAPTARDVPDGVKWILHNARFNYAVFAATLPHAQMMASLGFEEIERIGGAVVARRSRTDGAWLIDYYALWLERVIGWNCERHFRYAPPPTPVSADVWIPMPQSVEPEGGFKVPRRGSARNISEAECVRYQMPKDINCLHWMHDVIAQATVRESLVAEPFDDGK</sequence>
<dbReference type="EC" id="2.4.1.-" evidence="8"/>
<feature type="transmembrane region" description="Helical" evidence="8">
    <location>
        <begin position="105"/>
        <end position="124"/>
    </location>
</feature>
<dbReference type="PANTHER" id="PTHR22760">
    <property type="entry name" value="GLYCOSYLTRANSFERASE"/>
    <property type="match status" value="1"/>
</dbReference>
<keyword evidence="5 8" id="KW-0256">Endoplasmic reticulum</keyword>
<evidence type="ECO:0000313" key="10">
    <source>
        <dbReference type="Proteomes" id="UP001515480"/>
    </source>
</evidence>
<evidence type="ECO:0000256" key="7">
    <source>
        <dbReference type="ARBA" id="ARBA00023136"/>
    </source>
</evidence>
<comment type="caution">
    <text evidence="9">The sequence shown here is derived from an EMBL/GenBank/DDBJ whole genome shotgun (WGS) entry which is preliminary data.</text>
</comment>
<dbReference type="InterPro" id="IPR005599">
    <property type="entry name" value="GPI_mannosylTrfase"/>
</dbReference>
<evidence type="ECO:0000256" key="1">
    <source>
        <dbReference type="ARBA" id="ARBA00004477"/>
    </source>
</evidence>
<feature type="transmembrane region" description="Helical" evidence="8">
    <location>
        <begin position="76"/>
        <end position="93"/>
    </location>
</feature>
<dbReference type="AlphaFoldDB" id="A0AB34INL9"/>
<evidence type="ECO:0000256" key="4">
    <source>
        <dbReference type="ARBA" id="ARBA00022692"/>
    </source>
</evidence>
<reference evidence="9 10" key="1">
    <citation type="journal article" date="2024" name="Science">
        <title>Giant polyketide synthase enzymes in the biosynthesis of giant marine polyether toxins.</title>
        <authorList>
            <person name="Fallon T.R."/>
            <person name="Shende V.V."/>
            <person name="Wierzbicki I.H."/>
            <person name="Pendleton A.L."/>
            <person name="Watervoot N.F."/>
            <person name="Auber R.P."/>
            <person name="Gonzalez D.J."/>
            <person name="Wisecaver J.H."/>
            <person name="Moore B.S."/>
        </authorList>
    </citation>
    <scope>NUCLEOTIDE SEQUENCE [LARGE SCALE GENOMIC DNA]</scope>
    <source>
        <strain evidence="9 10">12B1</strain>
    </source>
</reference>
<keyword evidence="6 8" id="KW-1133">Transmembrane helix</keyword>
<evidence type="ECO:0000256" key="6">
    <source>
        <dbReference type="ARBA" id="ARBA00022989"/>
    </source>
</evidence>
<feature type="transmembrane region" description="Helical" evidence="8">
    <location>
        <begin position="317"/>
        <end position="339"/>
    </location>
</feature>
<gene>
    <name evidence="9" type="ORF">AB1Y20_010976</name>
</gene>
<comment type="similarity">
    <text evidence="8">Belongs to the glycosyltransferase 22 family.</text>
</comment>
<keyword evidence="7 8" id="KW-0472">Membrane</keyword>
<keyword evidence="2 8" id="KW-0328">Glycosyltransferase</keyword>
<feature type="transmembrane region" description="Helical" evidence="8">
    <location>
        <begin position="351"/>
        <end position="373"/>
    </location>
</feature>
<dbReference type="GO" id="GO:0000030">
    <property type="term" value="F:mannosyltransferase activity"/>
    <property type="evidence" value="ECO:0007669"/>
    <property type="project" value="TreeGrafter"/>
</dbReference>
<keyword evidence="10" id="KW-1185">Reference proteome</keyword>
<keyword evidence="3" id="KW-0808">Transferase</keyword>
<evidence type="ECO:0000256" key="8">
    <source>
        <dbReference type="RuleBase" id="RU363075"/>
    </source>
</evidence>
<dbReference type="Proteomes" id="UP001515480">
    <property type="component" value="Unassembled WGS sequence"/>
</dbReference>
<comment type="subcellular location">
    <subcellularLocation>
        <location evidence="1 8">Endoplasmic reticulum membrane</location>
        <topology evidence="1 8">Multi-pass membrane protein</topology>
    </subcellularLocation>
</comment>
<feature type="transmembrane region" description="Helical" evidence="8">
    <location>
        <begin position="136"/>
        <end position="154"/>
    </location>
</feature>
<evidence type="ECO:0000256" key="3">
    <source>
        <dbReference type="ARBA" id="ARBA00022679"/>
    </source>
</evidence>
<evidence type="ECO:0000313" key="9">
    <source>
        <dbReference type="EMBL" id="KAL1502903.1"/>
    </source>
</evidence>
<name>A0AB34INL9_PRYPA</name>
<proteinExistence type="inferred from homology"/>
<dbReference type="Pfam" id="PF03901">
    <property type="entry name" value="Glyco_transf_22"/>
    <property type="match status" value="1"/>
</dbReference>
<protein>
    <recommendedName>
        <fullName evidence="8">Mannosyltransferase</fullName>
        <ecNumber evidence="8">2.4.1.-</ecNumber>
    </recommendedName>
</protein>
<evidence type="ECO:0000256" key="5">
    <source>
        <dbReference type="ARBA" id="ARBA00022824"/>
    </source>
</evidence>
<dbReference type="GO" id="GO:0005789">
    <property type="term" value="C:endoplasmic reticulum membrane"/>
    <property type="evidence" value="ECO:0007669"/>
    <property type="project" value="UniProtKB-SubCell"/>
</dbReference>
<dbReference type="EMBL" id="JBGBPQ010000022">
    <property type="protein sequence ID" value="KAL1502903.1"/>
    <property type="molecule type" value="Genomic_DNA"/>
</dbReference>
<accession>A0AB34INL9</accession>
<organism evidence="9 10">
    <name type="scientific">Prymnesium parvum</name>
    <name type="common">Toxic golden alga</name>
    <dbReference type="NCBI Taxonomy" id="97485"/>
    <lineage>
        <taxon>Eukaryota</taxon>
        <taxon>Haptista</taxon>
        <taxon>Haptophyta</taxon>
        <taxon>Prymnesiophyceae</taxon>
        <taxon>Prymnesiales</taxon>
        <taxon>Prymnesiaceae</taxon>
        <taxon>Prymnesium</taxon>
    </lineage>
</organism>